<dbReference type="OrthoDB" id="4188830at2"/>
<evidence type="ECO:0000256" key="2">
    <source>
        <dbReference type="ARBA" id="ARBA00022723"/>
    </source>
</evidence>
<reference evidence="6 7" key="1">
    <citation type="journal article" date="2013" name="Genome Biol. Evol.">
        <title>Genomes of Stigonematalean cyanobacteria (subsection V) and the evolution of oxygenic photosynthesis from prokaryotes to plastids.</title>
        <authorList>
            <person name="Dagan T."/>
            <person name="Roettger M."/>
            <person name="Stucken K."/>
            <person name="Landan G."/>
            <person name="Koch R."/>
            <person name="Major P."/>
            <person name="Gould S.B."/>
            <person name="Goremykin V.V."/>
            <person name="Rippka R."/>
            <person name="Tandeau de Marsac N."/>
            <person name="Gugger M."/>
            <person name="Lockhart P.J."/>
            <person name="Allen J.F."/>
            <person name="Brune I."/>
            <person name="Maus I."/>
            <person name="Puhler A."/>
            <person name="Martin W.F."/>
        </authorList>
    </citation>
    <scope>NUCLEOTIDE SEQUENCE [LARGE SCALE GENOMIC DNA]</scope>
    <source>
        <strain evidence="6 7">PCC 7110</strain>
    </source>
</reference>
<dbReference type="EMBL" id="ANNX02000032">
    <property type="protein sequence ID" value="KYC39761.1"/>
    <property type="molecule type" value="Genomic_DNA"/>
</dbReference>
<evidence type="ECO:0000256" key="1">
    <source>
        <dbReference type="ARBA" id="ARBA00005495"/>
    </source>
</evidence>
<evidence type="ECO:0000256" key="3">
    <source>
        <dbReference type="ARBA" id="ARBA00022833"/>
    </source>
</evidence>
<organism evidence="6 7">
    <name type="scientific">Scytonema hofmannii PCC 7110</name>
    <dbReference type="NCBI Taxonomy" id="128403"/>
    <lineage>
        <taxon>Bacteria</taxon>
        <taxon>Bacillati</taxon>
        <taxon>Cyanobacteriota</taxon>
        <taxon>Cyanophyceae</taxon>
        <taxon>Nostocales</taxon>
        <taxon>Scytonemataceae</taxon>
        <taxon>Scytonema</taxon>
    </lineage>
</organism>
<dbReference type="PROSITE" id="PS51891">
    <property type="entry name" value="CENP_V_GFA"/>
    <property type="match status" value="1"/>
</dbReference>
<dbReference type="Pfam" id="PF04828">
    <property type="entry name" value="GFA"/>
    <property type="match status" value="1"/>
</dbReference>
<dbReference type="SUPFAM" id="SSF51316">
    <property type="entry name" value="Mss4-like"/>
    <property type="match status" value="1"/>
</dbReference>
<protein>
    <submittedName>
        <fullName evidence="6">Aldehyde-activating protein</fullName>
    </submittedName>
</protein>
<dbReference type="STRING" id="128403.WA1_29850"/>
<keyword evidence="3" id="KW-0862">Zinc</keyword>
<dbReference type="Gene3D" id="3.90.1590.10">
    <property type="entry name" value="glutathione-dependent formaldehyde- activating enzyme (gfa)"/>
    <property type="match status" value="1"/>
</dbReference>
<keyword evidence="4" id="KW-0456">Lyase</keyword>
<evidence type="ECO:0000313" key="7">
    <source>
        <dbReference type="Proteomes" id="UP000076925"/>
    </source>
</evidence>
<dbReference type="PANTHER" id="PTHR33337">
    <property type="entry name" value="GFA DOMAIN-CONTAINING PROTEIN"/>
    <property type="match status" value="1"/>
</dbReference>
<keyword evidence="7" id="KW-1185">Reference proteome</keyword>
<comment type="similarity">
    <text evidence="1">Belongs to the Gfa family.</text>
</comment>
<dbReference type="RefSeq" id="WP_017740677.1">
    <property type="nucleotide sequence ID" value="NZ_KQ976354.1"/>
</dbReference>
<accession>A0A139X4X2</accession>
<evidence type="ECO:0000259" key="5">
    <source>
        <dbReference type="PROSITE" id="PS51891"/>
    </source>
</evidence>
<dbReference type="GO" id="GO:0016846">
    <property type="term" value="F:carbon-sulfur lyase activity"/>
    <property type="evidence" value="ECO:0007669"/>
    <property type="project" value="InterPro"/>
</dbReference>
<feature type="domain" description="CENP-V/GFA" evidence="5">
    <location>
        <begin position="7"/>
        <end position="105"/>
    </location>
</feature>
<dbReference type="Proteomes" id="UP000076925">
    <property type="component" value="Unassembled WGS sequence"/>
</dbReference>
<dbReference type="InterPro" id="IPR011057">
    <property type="entry name" value="Mss4-like_sf"/>
</dbReference>
<gene>
    <name evidence="6" type="ORF">WA1_29850</name>
</gene>
<evidence type="ECO:0000256" key="4">
    <source>
        <dbReference type="ARBA" id="ARBA00023239"/>
    </source>
</evidence>
<dbReference type="GO" id="GO:0046872">
    <property type="term" value="F:metal ion binding"/>
    <property type="evidence" value="ECO:0007669"/>
    <property type="project" value="UniProtKB-KW"/>
</dbReference>
<proteinExistence type="inferred from homology"/>
<dbReference type="AlphaFoldDB" id="A0A139X4X2"/>
<evidence type="ECO:0000313" key="6">
    <source>
        <dbReference type="EMBL" id="KYC39761.1"/>
    </source>
</evidence>
<sequence>MAGETEQRGSCLCGAVRIAIKTIKNSVDACHCNMCRKWGGGPLLAIECGSDVQFDGTDSISIFSSSDWAERGFCSKCGSHLFYRLKKSGQYAIPVGLLDDSEQWVFNQQIFIDEKPPFYAFVNETKNLTGTEVFAQYSELLE</sequence>
<dbReference type="InterPro" id="IPR006913">
    <property type="entry name" value="CENP-V/GFA"/>
</dbReference>
<keyword evidence="2" id="KW-0479">Metal-binding</keyword>
<name>A0A139X4X2_9CYAN</name>
<comment type="caution">
    <text evidence="6">The sequence shown here is derived from an EMBL/GenBank/DDBJ whole genome shotgun (WGS) entry which is preliminary data.</text>
</comment>
<dbReference type="PANTHER" id="PTHR33337:SF40">
    <property type="entry name" value="CENP-V_GFA DOMAIN-CONTAINING PROTEIN-RELATED"/>
    <property type="match status" value="1"/>
</dbReference>